<dbReference type="EMBL" id="ML220144">
    <property type="protein sequence ID" value="TGZ78193.1"/>
    <property type="molecule type" value="Genomic_DNA"/>
</dbReference>
<proteinExistence type="predicted"/>
<organism evidence="1 2">
    <name type="scientific">Ascodesmis nigricans</name>
    <dbReference type="NCBI Taxonomy" id="341454"/>
    <lineage>
        <taxon>Eukaryota</taxon>
        <taxon>Fungi</taxon>
        <taxon>Dikarya</taxon>
        <taxon>Ascomycota</taxon>
        <taxon>Pezizomycotina</taxon>
        <taxon>Pezizomycetes</taxon>
        <taxon>Pezizales</taxon>
        <taxon>Ascodesmidaceae</taxon>
        <taxon>Ascodesmis</taxon>
    </lineage>
</organism>
<dbReference type="SUPFAM" id="SSF52833">
    <property type="entry name" value="Thioredoxin-like"/>
    <property type="match status" value="1"/>
</dbReference>
<dbReference type="Pfam" id="PF13410">
    <property type="entry name" value="GST_C_2"/>
    <property type="match status" value="1"/>
</dbReference>
<dbReference type="AlphaFoldDB" id="A0A4S2MMF8"/>
<accession>A0A4S2MMF8</accession>
<reference evidence="1 2" key="1">
    <citation type="submission" date="2019-04" db="EMBL/GenBank/DDBJ databases">
        <title>Comparative genomics and transcriptomics to analyze fruiting body development in filamentous ascomycetes.</title>
        <authorList>
            <consortium name="DOE Joint Genome Institute"/>
            <person name="Lutkenhaus R."/>
            <person name="Traeger S."/>
            <person name="Breuer J."/>
            <person name="Kuo A."/>
            <person name="Lipzen A."/>
            <person name="Pangilinan J."/>
            <person name="Dilworth D."/>
            <person name="Sandor L."/>
            <person name="Poggeler S."/>
            <person name="Barry K."/>
            <person name="Grigoriev I.V."/>
            <person name="Nowrousian M."/>
        </authorList>
    </citation>
    <scope>NUCLEOTIDE SEQUENCE [LARGE SCALE GENOMIC DNA]</scope>
    <source>
        <strain evidence="1 2">CBS 389.68</strain>
    </source>
</reference>
<evidence type="ECO:0000313" key="1">
    <source>
        <dbReference type="EMBL" id="TGZ78193.1"/>
    </source>
</evidence>
<dbReference type="InterPro" id="IPR036282">
    <property type="entry name" value="Glutathione-S-Trfase_C_sf"/>
</dbReference>
<dbReference type="Gene3D" id="1.20.1050.10">
    <property type="match status" value="1"/>
</dbReference>
<protein>
    <recommendedName>
        <fullName evidence="3">GST C-terminal domain-containing protein</fullName>
    </recommendedName>
</protein>
<keyword evidence="2" id="KW-1185">Reference proteome</keyword>
<dbReference type="Proteomes" id="UP000298138">
    <property type="component" value="Unassembled WGS sequence"/>
</dbReference>
<dbReference type="Gene3D" id="3.40.30.10">
    <property type="entry name" value="Glutaredoxin"/>
    <property type="match status" value="1"/>
</dbReference>
<evidence type="ECO:0008006" key="3">
    <source>
        <dbReference type="Google" id="ProtNLM"/>
    </source>
</evidence>
<dbReference type="STRING" id="341454.A0A4S2MMF8"/>
<dbReference type="InParanoid" id="A0A4S2MMF8"/>
<gene>
    <name evidence="1" type="ORF">EX30DRAFT_164596</name>
</gene>
<name>A0A4S2MMF8_9PEZI</name>
<evidence type="ECO:0000313" key="2">
    <source>
        <dbReference type="Proteomes" id="UP000298138"/>
    </source>
</evidence>
<dbReference type="SUPFAM" id="SSF47616">
    <property type="entry name" value="GST C-terminal domain-like"/>
    <property type="match status" value="1"/>
</dbReference>
<sequence>MSSTDSTPNYHLASAHVRYSTWSVRVFILLNYYASLPNAPFTFTSTFYNLGRDIPLPTPSGLVPALTVPINALHHSSPTSDTTGETTVTDSLAIIELLHELHPELNVYPSHPLLRAHARVAAAEMHSGFSMIRSLCPGNYWAWYPNFNTSLSAEDKANIAKDLARIVKVWEGARKLTEELAAKGEVHDDGWLFGTFGAADAMFMPVLWRIRSYELPAPWEERAKKWAAKMWSEERTSLVTVMADELAREETVEQKYDDMVPGREMLPKDWKFEV</sequence>
<dbReference type="OrthoDB" id="249703at2759"/>
<dbReference type="InterPro" id="IPR036249">
    <property type="entry name" value="Thioredoxin-like_sf"/>
</dbReference>